<dbReference type="InterPro" id="IPR029033">
    <property type="entry name" value="His_PPase_superfam"/>
</dbReference>
<gene>
    <name evidence="4" type="ORF">H0193_05460</name>
</gene>
<evidence type="ECO:0000256" key="3">
    <source>
        <dbReference type="PIRSR" id="PIRSR613078-2"/>
    </source>
</evidence>
<name>A0A7W2EAQ7_9CORY</name>
<dbReference type="PANTHER" id="PTHR46517:SF1">
    <property type="entry name" value="FRUCTOSE-2,6-BISPHOSPHATASE TIGAR"/>
    <property type="match status" value="1"/>
</dbReference>
<dbReference type="EMBL" id="JACDTZ010000001">
    <property type="protein sequence ID" value="MBA5244269.1"/>
    <property type="molecule type" value="Genomic_DNA"/>
</dbReference>
<dbReference type="InterPro" id="IPR051695">
    <property type="entry name" value="Phosphoglycerate_Mutase"/>
</dbReference>
<reference evidence="4 5" key="1">
    <citation type="submission" date="2020-07" db="EMBL/GenBank/DDBJ databases">
        <title>Draft genome and description of Corynebacterium haemomassiliense strain Marseile-Q3615 sp. nov.</title>
        <authorList>
            <person name="Boxberger M."/>
            <person name="La Scola B."/>
        </authorList>
    </citation>
    <scope>NUCLEOTIDE SEQUENCE [LARGE SCALE GENOMIC DNA]</scope>
    <source>
        <strain evidence="4 5">Marseille-Q3615</strain>
    </source>
</reference>
<dbReference type="GO" id="GO:0045820">
    <property type="term" value="P:negative regulation of glycolytic process"/>
    <property type="evidence" value="ECO:0007669"/>
    <property type="project" value="TreeGrafter"/>
</dbReference>
<dbReference type="CDD" id="cd07067">
    <property type="entry name" value="HP_PGM_like"/>
    <property type="match status" value="1"/>
</dbReference>
<comment type="caution">
    <text evidence="4">The sequence shown here is derived from an EMBL/GenBank/DDBJ whole genome shotgun (WGS) entry which is preliminary data.</text>
</comment>
<dbReference type="SMART" id="SM00855">
    <property type="entry name" value="PGAM"/>
    <property type="match status" value="1"/>
</dbReference>
<dbReference type="InterPro" id="IPR001345">
    <property type="entry name" value="PG/BPGM_mutase_AS"/>
</dbReference>
<sequence>MQRRLILLRHGETEYNATSRMQGQLDTVLSERGVNQAHAAAKELRDLGISKIISSDLVRAKNTADVVAADLGLTVDVDKRLRETHLGDWQGKTHTEVDTEHEGARAVWRTDATWAPPRGESRLEVAARAQAVVDELMRDYDEWDNSAVLLVSHGGTIAALTASLLGFVVTQYPAIKGLGNANTARLVAMPRLDEPAKIRWFLEAWNRGLN</sequence>
<feature type="binding site" evidence="3">
    <location>
        <position position="59"/>
    </location>
    <ligand>
        <name>substrate</name>
    </ligand>
</feature>
<dbReference type="GO" id="GO:0043456">
    <property type="term" value="P:regulation of pentose-phosphate shunt"/>
    <property type="evidence" value="ECO:0007669"/>
    <property type="project" value="TreeGrafter"/>
</dbReference>
<dbReference type="RefSeq" id="WP_181888917.1">
    <property type="nucleotide sequence ID" value="NZ_CP170998.1"/>
</dbReference>
<evidence type="ECO:0000256" key="1">
    <source>
        <dbReference type="ARBA" id="ARBA00022801"/>
    </source>
</evidence>
<dbReference type="InterPro" id="IPR013078">
    <property type="entry name" value="His_Pase_superF_clade-1"/>
</dbReference>
<dbReference type="GO" id="GO:0005829">
    <property type="term" value="C:cytosol"/>
    <property type="evidence" value="ECO:0007669"/>
    <property type="project" value="TreeGrafter"/>
</dbReference>
<protein>
    <submittedName>
        <fullName evidence="4">Histidine phosphatase family protein</fullName>
    </submittedName>
</protein>
<organism evidence="4 5">
    <name type="scientific">Corynebacterium haemomassiliense</name>
    <dbReference type="NCBI Taxonomy" id="2754726"/>
    <lineage>
        <taxon>Bacteria</taxon>
        <taxon>Bacillati</taxon>
        <taxon>Actinomycetota</taxon>
        <taxon>Actinomycetes</taxon>
        <taxon>Mycobacteriales</taxon>
        <taxon>Corynebacteriaceae</taxon>
        <taxon>Corynebacterium</taxon>
    </lineage>
</organism>
<evidence type="ECO:0000313" key="4">
    <source>
        <dbReference type="EMBL" id="MBA5244269.1"/>
    </source>
</evidence>
<accession>A0A7W2EAQ7</accession>
<keyword evidence="5" id="KW-1185">Reference proteome</keyword>
<feature type="binding site" evidence="3">
    <location>
        <begin position="9"/>
        <end position="16"/>
    </location>
    <ligand>
        <name>substrate</name>
    </ligand>
</feature>
<evidence type="ECO:0000313" key="5">
    <source>
        <dbReference type="Proteomes" id="UP000523682"/>
    </source>
</evidence>
<proteinExistence type="predicted"/>
<evidence type="ECO:0000256" key="2">
    <source>
        <dbReference type="PIRSR" id="PIRSR613078-1"/>
    </source>
</evidence>
<dbReference type="Proteomes" id="UP000523682">
    <property type="component" value="Unassembled WGS sequence"/>
</dbReference>
<dbReference type="Gene3D" id="3.40.50.1240">
    <property type="entry name" value="Phosphoglycerate mutase-like"/>
    <property type="match status" value="1"/>
</dbReference>
<dbReference type="Pfam" id="PF00300">
    <property type="entry name" value="His_Phos_1"/>
    <property type="match status" value="1"/>
</dbReference>
<dbReference type="PROSITE" id="PS00175">
    <property type="entry name" value="PG_MUTASE"/>
    <property type="match status" value="1"/>
</dbReference>
<dbReference type="AlphaFoldDB" id="A0A7W2EAQ7"/>
<feature type="active site" description="Proton donor/acceptor" evidence="2">
    <location>
        <position position="83"/>
    </location>
</feature>
<feature type="active site" description="Tele-phosphohistidine intermediate" evidence="2">
    <location>
        <position position="10"/>
    </location>
</feature>
<dbReference type="GO" id="GO:0004331">
    <property type="term" value="F:fructose-2,6-bisphosphate 2-phosphatase activity"/>
    <property type="evidence" value="ECO:0007669"/>
    <property type="project" value="TreeGrafter"/>
</dbReference>
<dbReference type="SUPFAM" id="SSF53254">
    <property type="entry name" value="Phosphoglycerate mutase-like"/>
    <property type="match status" value="1"/>
</dbReference>
<dbReference type="PIRSF" id="PIRSF000709">
    <property type="entry name" value="6PFK_2-Ptase"/>
    <property type="match status" value="1"/>
</dbReference>
<keyword evidence="1" id="KW-0378">Hydrolase</keyword>
<dbReference type="PANTHER" id="PTHR46517">
    <property type="entry name" value="FRUCTOSE-2,6-BISPHOSPHATASE TIGAR"/>
    <property type="match status" value="1"/>
</dbReference>